<keyword evidence="6" id="KW-1185">Reference proteome</keyword>
<dbReference type="GO" id="GO:0051045">
    <property type="term" value="P:negative regulation of membrane protein ectodomain proteolysis"/>
    <property type="evidence" value="ECO:0007669"/>
    <property type="project" value="TreeGrafter"/>
</dbReference>
<feature type="disulfide bond" evidence="4">
    <location>
        <begin position="103"/>
        <end position="145"/>
    </location>
</feature>
<dbReference type="Pfam" id="PF00965">
    <property type="entry name" value="TIMP"/>
    <property type="match status" value="2"/>
</dbReference>
<sequence length="169" mass="19212">MKECLDLSELCSCHVPHPQEAFCKSDFVILARVKQYQLLNETIAYKVRIRKHFKMSEKAEVALKSGRLLTPRGDSVCQNTLTLGKIRRQRKGLKMMYRQGCVCQIASCYSSLYCQKRKGACLFSTLKRSCYDSEGICLPSPSKVCRWAKSAQLNKCVDGNKLTISRWSG</sequence>
<dbReference type="InterPro" id="IPR027465">
    <property type="entry name" value="TIMP_C"/>
</dbReference>
<dbReference type="EMBL" id="JASPKY010000149">
    <property type="protein sequence ID" value="KAK9730295.1"/>
    <property type="molecule type" value="Genomic_DNA"/>
</dbReference>
<organism evidence="5 6">
    <name type="scientific">Popillia japonica</name>
    <name type="common">Japanese beetle</name>
    <dbReference type="NCBI Taxonomy" id="7064"/>
    <lineage>
        <taxon>Eukaryota</taxon>
        <taxon>Metazoa</taxon>
        <taxon>Ecdysozoa</taxon>
        <taxon>Arthropoda</taxon>
        <taxon>Hexapoda</taxon>
        <taxon>Insecta</taxon>
        <taxon>Pterygota</taxon>
        <taxon>Neoptera</taxon>
        <taxon>Endopterygota</taxon>
        <taxon>Coleoptera</taxon>
        <taxon>Polyphaga</taxon>
        <taxon>Scarabaeiformia</taxon>
        <taxon>Scarabaeidae</taxon>
        <taxon>Rutelinae</taxon>
        <taxon>Popillia</taxon>
    </lineage>
</organism>
<evidence type="ECO:0000313" key="6">
    <source>
        <dbReference type="Proteomes" id="UP001458880"/>
    </source>
</evidence>
<name>A0AAW1L5X1_POPJA</name>
<evidence type="ECO:0000256" key="3">
    <source>
        <dbReference type="PIRSR" id="PIRSR601820-1"/>
    </source>
</evidence>
<comment type="caution">
    <text evidence="5">The sequence shown here is derived from an EMBL/GenBank/DDBJ whole genome shotgun (WGS) entry which is preliminary data.</text>
</comment>
<dbReference type="PANTHER" id="PTHR11844">
    <property type="entry name" value="METALLOPROTEASE INHIBITOR"/>
    <property type="match status" value="1"/>
</dbReference>
<dbReference type="InterPro" id="IPR008993">
    <property type="entry name" value="TIMP-like_OB-fold"/>
</dbReference>
<evidence type="ECO:0000256" key="1">
    <source>
        <dbReference type="ARBA" id="ARBA00004613"/>
    </source>
</evidence>
<feature type="binding site" evidence="3">
    <location>
        <position position="11"/>
    </location>
    <ligand>
        <name>Zn(2+)</name>
        <dbReference type="ChEBI" id="CHEBI:29105"/>
        <note>ligand shared with metalloproteinase partner</note>
    </ligand>
</feature>
<dbReference type="GO" id="GO:0005615">
    <property type="term" value="C:extracellular space"/>
    <property type="evidence" value="ECO:0007669"/>
    <property type="project" value="TreeGrafter"/>
</dbReference>
<dbReference type="GO" id="GO:0008191">
    <property type="term" value="F:metalloendopeptidase inhibitor activity"/>
    <property type="evidence" value="ECO:0007669"/>
    <property type="project" value="InterPro"/>
</dbReference>
<feature type="disulfide bond" evidence="4">
    <location>
        <begin position="121"/>
        <end position="137"/>
    </location>
</feature>
<dbReference type="GO" id="GO:0046872">
    <property type="term" value="F:metal ion binding"/>
    <property type="evidence" value="ECO:0007669"/>
    <property type="project" value="UniProtKB-KW"/>
</dbReference>
<keyword evidence="3" id="KW-0862">Zinc</keyword>
<evidence type="ECO:0000256" key="2">
    <source>
        <dbReference type="ARBA" id="ARBA00022525"/>
    </source>
</evidence>
<dbReference type="Gene3D" id="3.90.370.10">
    <property type="entry name" value="Tissue inhibitor of metalloproteinase-1. Chain B, domain 1"/>
    <property type="match status" value="1"/>
</dbReference>
<keyword evidence="4" id="KW-1015">Disulfide bond</keyword>
<dbReference type="PANTHER" id="PTHR11844:SF33">
    <property type="entry name" value="TISSUE INHIBITOR OF METALLOPROTEINASE"/>
    <property type="match status" value="1"/>
</dbReference>
<dbReference type="AlphaFoldDB" id="A0AAW1L5X1"/>
<comment type="subcellular location">
    <subcellularLocation>
        <location evidence="1">Secreted</location>
    </subcellularLocation>
</comment>
<evidence type="ECO:0000256" key="4">
    <source>
        <dbReference type="PIRSR" id="PIRSR601820-3"/>
    </source>
</evidence>
<dbReference type="Proteomes" id="UP001458880">
    <property type="component" value="Unassembled WGS sequence"/>
</dbReference>
<keyword evidence="3" id="KW-0479">Metal-binding</keyword>
<keyword evidence="2" id="KW-0964">Secreted</keyword>
<reference evidence="5 6" key="1">
    <citation type="journal article" date="2024" name="BMC Genomics">
        <title>De novo assembly and annotation of Popillia japonica's genome with initial clues to its potential as an invasive pest.</title>
        <authorList>
            <person name="Cucini C."/>
            <person name="Boschi S."/>
            <person name="Funari R."/>
            <person name="Cardaioli E."/>
            <person name="Iannotti N."/>
            <person name="Marturano G."/>
            <person name="Paoli F."/>
            <person name="Bruttini M."/>
            <person name="Carapelli A."/>
            <person name="Frati F."/>
            <person name="Nardi F."/>
        </authorList>
    </citation>
    <scope>NUCLEOTIDE SEQUENCE [LARGE SCALE GENOMIC DNA]</scope>
    <source>
        <strain evidence="5">DMR45628</strain>
    </source>
</reference>
<dbReference type="SUPFAM" id="SSF50242">
    <property type="entry name" value="TIMP-like"/>
    <property type="match status" value="1"/>
</dbReference>
<evidence type="ECO:0000313" key="5">
    <source>
        <dbReference type="EMBL" id="KAK9730295.1"/>
    </source>
</evidence>
<dbReference type="GO" id="GO:0002020">
    <property type="term" value="F:protease binding"/>
    <property type="evidence" value="ECO:0007669"/>
    <property type="project" value="TreeGrafter"/>
</dbReference>
<accession>A0AAW1L5X1</accession>
<dbReference type="InterPro" id="IPR001820">
    <property type="entry name" value="TIMP"/>
</dbReference>
<gene>
    <name evidence="5" type="ORF">QE152_g15320</name>
</gene>
<feature type="disulfide bond" evidence="4">
    <location>
        <begin position="11"/>
        <end position="77"/>
    </location>
</feature>
<protein>
    <submittedName>
        <fullName evidence="5">Tissue inhibitor of metalloproteinase</fullName>
    </submittedName>
</protein>
<dbReference type="GO" id="GO:0031012">
    <property type="term" value="C:extracellular matrix"/>
    <property type="evidence" value="ECO:0007669"/>
    <property type="project" value="TreeGrafter"/>
</dbReference>
<proteinExistence type="predicted"/>
<dbReference type="Gene3D" id="2.40.50.120">
    <property type="match status" value="1"/>
</dbReference>
<feature type="disulfide bond" evidence="4">
    <location>
        <begin position="23"/>
        <end position="101"/>
    </location>
</feature>
<dbReference type="SMART" id="SM00206">
    <property type="entry name" value="NTR"/>
    <property type="match status" value="1"/>
</dbReference>